<protein>
    <recommendedName>
        <fullName evidence="3">DUF4249 domain-containing protein</fullName>
    </recommendedName>
</protein>
<keyword evidence="2" id="KW-1185">Reference proteome</keyword>
<dbReference type="Pfam" id="PF14054">
    <property type="entry name" value="DUF4249"/>
    <property type="match status" value="1"/>
</dbReference>
<sequence>MRISIKILIVTIGLLLTSCEEVITVDLDTAAPRLVIDASIDWVKNTTGSEQKIKLSTTTGYYSPTFPTVSGANITVTNSANTVFNFIENPGTGEYICTNFQPAIGETYVLSIVLNGETYTATETLVNAPTMQTDVIQNNDAGFGGDEVEVLTKFQDNGAQQNYYLYRHASNRVAFPQYQIEDDENDNGNLMTIYYSNKDLKPGDIMDIKLYGISRRYSEYFNKLLLASGNDDSPFATTPTKVRGNITNQTNSKNFPFGYFRLSEIDTKSYTIQ</sequence>
<dbReference type="InterPro" id="IPR025345">
    <property type="entry name" value="DUF4249"/>
</dbReference>
<dbReference type="eggNOG" id="ENOG502ZCA0">
    <property type="taxonomic scope" value="Bacteria"/>
</dbReference>
<organism evidence="1 2">
    <name type="scientific">Flavobacterium aquatile LMG 4008 = ATCC 11947</name>
    <dbReference type="NCBI Taxonomy" id="1453498"/>
    <lineage>
        <taxon>Bacteria</taxon>
        <taxon>Pseudomonadati</taxon>
        <taxon>Bacteroidota</taxon>
        <taxon>Flavobacteriia</taxon>
        <taxon>Flavobacteriales</taxon>
        <taxon>Flavobacteriaceae</taxon>
        <taxon>Flavobacterium</taxon>
    </lineage>
</organism>
<dbReference type="EMBL" id="JRHH01000006">
    <property type="protein sequence ID" value="KGD66871.1"/>
    <property type="molecule type" value="Genomic_DNA"/>
</dbReference>
<dbReference type="OrthoDB" id="1430047at2"/>
<evidence type="ECO:0008006" key="3">
    <source>
        <dbReference type="Google" id="ProtNLM"/>
    </source>
</evidence>
<dbReference type="PROSITE" id="PS51257">
    <property type="entry name" value="PROKAR_LIPOPROTEIN"/>
    <property type="match status" value="1"/>
</dbReference>
<reference evidence="1 2" key="1">
    <citation type="submission" date="2014-09" db="EMBL/GenBank/DDBJ databases">
        <title>Whole Genome Shotgun of Flavobacterium aquatile LMG 4008.</title>
        <authorList>
            <person name="Gale A.N."/>
            <person name="Pipes S.E."/>
            <person name="Newman J.D."/>
        </authorList>
    </citation>
    <scope>NUCLEOTIDE SEQUENCE [LARGE SCALE GENOMIC DNA]</scope>
    <source>
        <strain evidence="1 2">LMG 4008</strain>
    </source>
</reference>
<accession>A0A095SQC5</accession>
<gene>
    <name evidence="1" type="ORF">LG45_15695</name>
</gene>
<dbReference type="STRING" id="1453498.LG45_15695"/>
<dbReference type="AlphaFoldDB" id="A0A095SQC5"/>
<evidence type="ECO:0000313" key="2">
    <source>
        <dbReference type="Proteomes" id="UP000029554"/>
    </source>
</evidence>
<dbReference type="Proteomes" id="UP000029554">
    <property type="component" value="Unassembled WGS sequence"/>
</dbReference>
<evidence type="ECO:0000313" key="1">
    <source>
        <dbReference type="EMBL" id="KGD66871.1"/>
    </source>
</evidence>
<comment type="caution">
    <text evidence="1">The sequence shown here is derived from an EMBL/GenBank/DDBJ whole genome shotgun (WGS) entry which is preliminary data.</text>
</comment>
<name>A0A095SQC5_9FLAO</name>
<proteinExistence type="predicted"/>
<dbReference type="RefSeq" id="WP_035128777.1">
    <property type="nucleotide sequence ID" value="NZ_JRHH01000006.1"/>
</dbReference>